<organism evidence="1 2">
    <name type="scientific">Bacillus fungorum</name>
    <dbReference type="NCBI Taxonomy" id="2039284"/>
    <lineage>
        <taxon>Bacteria</taxon>
        <taxon>Bacillati</taxon>
        <taxon>Bacillota</taxon>
        <taxon>Bacilli</taxon>
        <taxon>Bacillales</taxon>
        <taxon>Bacillaceae</taxon>
        <taxon>Bacillus</taxon>
    </lineage>
</organism>
<dbReference type="EMBL" id="NWUW01000024">
    <property type="protein sequence ID" value="PIE92902.1"/>
    <property type="molecule type" value="Genomic_DNA"/>
</dbReference>
<accession>A0A2G6Q7S0</accession>
<reference evidence="1 2" key="1">
    <citation type="submission" date="2017-09" db="EMBL/GenBank/DDBJ databases">
        <title>Biocontrol bacteria screening and application from spent mushroom substrate.</title>
        <authorList>
            <person name="Sun X."/>
        </authorList>
    </citation>
    <scope>NUCLEOTIDE SEQUENCE [LARGE SCALE GENOMIC DNA]</scope>
    <source>
        <strain evidence="1 2">100374</strain>
    </source>
</reference>
<dbReference type="NCBIfam" id="NF005249">
    <property type="entry name" value="PRK06760.1"/>
    <property type="match status" value="1"/>
</dbReference>
<evidence type="ECO:0008006" key="3">
    <source>
        <dbReference type="Google" id="ProtNLM"/>
    </source>
</evidence>
<keyword evidence="2" id="KW-1185">Reference proteome</keyword>
<comment type="caution">
    <text evidence="1">The sequence shown here is derived from an EMBL/GenBank/DDBJ whole genome shotgun (WGS) entry which is preliminary data.</text>
</comment>
<dbReference type="Proteomes" id="UP000228484">
    <property type="component" value="Unassembled WGS sequence"/>
</dbReference>
<dbReference type="Gene3D" id="2.40.40.60">
    <property type="match status" value="1"/>
</dbReference>
<dbReference type="RefSeq" id="WP_099685912.1">
    <property type="nucleotide sequence ID" value="NZ_JBOIRJ010000038.1"/>
</dbReference>
<dbReference type="Pfam" id="PF17294">
    <property type="entry name" value="Lipoprotein_22"/>
    <property type="match status" value="1"/>
</dbReference>
<evidence type="ECO:0000313" key="1">
    <source>
        <dbReference type="EMBL" id="PIE92902.1"/>
    </source>
</evidence>
<gene>
    <name evidence="1" type="ORF">CO726_24025</name>
</gene>
<dbReference type="InterPro" id="IPR035253">
    <property type="entry name" value="Lipoprotein_22_bac"/>
</dbReference>
<protein>
    <recommendedName>
        <fullName evidence="3">Lipoprotein</fullName>
    </recommendedName>
</protein>
<dbReference type="AlphaFoldDB" id="A0A2G6Q7S0"/>
<evidence type="ECO:0000313" key="2">
    <source>
        <dbReference type="Proteomes" id="UP000228484"/>
    </source>
</evidence>
<dbReference type="PROSITE" id="PS51257">
    <property type="entry name" value="PROKAR_LIPOPROTEIN"/>
    <property type="match status" value="1"/>
</dbReference>
<proteinExistence type="predicted"/>
<name>A0A2G6Q7S0_9BACI</name>
<sequence length="223" mass="25150">MKRTLTIFILTIVFLISFSACTKKENPFPANGLLIIGDENKISPIINRYQEITKKNEVFSVKKGKVGNGQVLILNESTAQALIKAKVFRKRDNGSNFIPINTLPQLPKEGSLLFAQEDEKNLKSIELEGKEISVKYDSDAWIGNTRAYPTQWHVIVSKNSVYKEIKANETKMHLLHLKKSLGDEKPKMSTDNILVNENVKAKKLIKGLEEEVSFQFVTIGETS</sequence>